<evidence type="ECO:0000313" key="4">
    <source>
        <dbReference type="EMBL" id="MEC6830283.1"/>
    </source>
</evidence>
<keyword evidence="7" id="KW-1185">Reference proteome</keyword>
<evidence type="ECO:0000256" key="2">
    <source>
        <dbReference type="SAM" id="Coils"/>
    </source>
</evidence>
<evidence type="ECO:0000313" key="5">
    <source>
        <dbReference type="EMBL" id="SKA31272.1"/>
    </source>
</evidence>
<dbReference type="EMBL" id="JAYXUG010000001">
    <property type="protein sequence ID" value="MEC6830283.1"/>
    <property type="molecule type" value="Genomic_DNA"/>
</dbReference>
<dbReference type="Proteomes" id="UP001306119">
    <property type="component" value="Unassembled WGS sequence"/>
</dbReference>
<organism evidence="5 6">
    <name type="scientific">Photobacterium toruni</name>
    <dbReference type="NCBI Taxonomy" id="1935446"/>
    <lineage>
        <taxon>Bacteria</taxon>
        <taxon>Pseudomonadati</taxon>
        <taxon>Pseudomonadota</taxon>
        <taxon>Gammaproteobacteria</taxon>
        <taxon>Vibrionales</taxon>
        <taxon>Vibrionaceae</taxon>
        <taxon>Photobacterium</taxon>
    </lineage>
</organism>
<name>A0A1T4SSZ6_9GAMM</name>
<protein>
    <submittedName>
        <fullName evidence="5">PspA/IM30 family protein</fullName>
    </submittedName>
</protein>
<feature type="coiled-coil region" evidence="2">
    <location>
        <begin position="117"/>
        <end position="144"/>
    </location>
</feature>
<feature type="region of interest" description="Disordered" evidence="3">
    <location>
        <begin position="208"/>
        <end position="227"/>
    </location>
</feature>
<evidence type="ECO:0000256" key="3">
    <source>
        <dbReference type="SAM" id="MobiDB-lite"/>
    </source>
</evidence>
<reference evidence="4 7" key="2">
    <citation type="submission" date="2024-01" db="EMBL/GenBank/DDBJ databases">
        <title>Active colonisers of the gastrointestinal tract of Atlantic salmon farmed in a warm water region.</title>
        <authorList>
            <person name="Bowman J.P."/>
        </authorList>
    </citation>
    <scope>NUCLEOTIDE SEQUENCE [LARGE SCALE GENOMIC DNA]</scope>
    <source>
        <strain evidence="4 7">S3MW1</strain>
    </source>
</reference>
<dbReference type="AlphaFoldDB" id="A0A1T4SSZ6"/>
<dbReference type="EMBL" id="FUWP01000007">
    <property type="protein sequence ID" value="SKA31272.1"/>
    <property type="molecule type" value="Genomic_DNA"/>
</dbReference>
<dbReference type="RefSeq" id="WP_080174575.1">
    <property type="nucleotide sequence ID" value="NZ_AP024855.1"/>
</dbReference>
<reference evidence="5 6" key="1">
    <citation type="submission" date="2017-02" db="EMBL/GenBank/DDBJ databases">
        <authorList>
            <person name="Peterson S.W."/>
        </authorList>
    </citation>
    <scope>NUCLEOTIDE SEQUENCE [LARGE SCALE GENOMIC DNA]</scope>
    <source>
        <strain evidence="5 6">CECT 9189</strain>
    </source>
</reference>
<dbReference type="OrthoDB" id="8844617at2"/>
<dbReference type="InterPro" id="IPR007157">
    <property type="entry name" value="PspA_VIPP1"/>
</dbReference>
<comment type="similarity">
    <text evidence="1">Belongs to the PspA/Vipp/IM30 family.</text>
</comment>
<evidence type="ECO:0000313" key="6">
    <source>
        <dbReference type="Proteomes" id="UP000191116"/>
    </source>
</evidence>
<accession>A0A1T4SSZ6</accession>
<gene>
    <name evidence="5" type="ORF">CZ814_01741</name>
    <name evidence="4" type="ORF">VXS06_00560</name>
</gene>
<evidence type="ECO:0000313" key="7">
    <source>
        <dbReference type="Proteomes" id="UP001306119"/>
    </source>
</evidence>
<dbReference type="Pfam" id="PF04012">
    <property type="entry name" value="PspA_IM30"/>
    <property type="match status" value="1"/>
</dbReference>
<dbReference type="Proteomes" id="UP000191116">
    <property type="component" value="Unassembled WGS sequence"/>
</dbReference>
<sequence>MSVFKKLFNLVRGSVNNAAESVADANAITILNEELRQSKIELRKSDEALVSIIAKRKLSQQKVNSFDASINEYEKHARTAMEKGQQELALECAQKVAELRGQQATEQTYCDGFLKSETTMKSKIAQAKERLRQIEQQVDVVAAQESVIKAQSSVAAANAGSNSKMSTALDSLDRIKARQAEASAKFEAAEELESEASSSSLDKKLAEAGISKSASSAEDELARILGK</sequence>
<keyword evidence="2" id="KW-0175">Coiled coil</keyword>
<proteinExistence type="inferred from homology"/>
<evidence type="ECO:0000256" key="1">
    <source>
        <dbReference type="ARBA" id="ARBA00043985"/>
    </source>
</evidence>
<dbReference type="PANTHER" id="PTHR31088">
    <property type="entry name" value="MEMBRANE-ASSOCIATED PROTEIN VIPP1, CHLOROPLASTIC"/>
    <property type="match status" value="1"/>
</dbReference>
<dbReference type="PANTHER" id="PTHR31088:SF9">
    <property type="entry name" value="PHAGE SHOCK PROTEIN A"/>
    <property type="match status" value="1"/>
</dbReference>